<dbReference type="STRING" id="468056.SAMN05443549_103314"/>
<keyword evidence="3" id="KW-1185">Reference proteome</keyword>
<sequence length="469" mass="52271">MKNYLKRAAMCFALILLVVSCAEEDVLVNNEALNTSNLAKKIKTPGFADNNMVLYWNEKTELVLSAPGPQPSRARFFAIIQIAVHDALNNIKPKYQRYALLNERRKFADPDAAVASAAYWAIKGLNRQGAFAANLETWYIQSLATIPDGESKELGKTLGKNAADAIIAKRANDGLLQVIFFTDLLPNGVNPGEYRSTLTALNWIPQTTLASTRNVSNWGTVMQPYVIESNYQFRPTGPYPVTSNEYTTDFNEVKTKGARVGGIRSADEEKKGKFWSENRPSIIWNHIVRQAIENKKLDAWKTARLFALMHVSMAESINSALNGSYHYYSWRPETAIRLADNDGNDNTQGNPDWLPVLSETPTSVSPPVPGYPSGFAAYGGTTAEILRLFFETDKTSIAITTTSTHPAVPVDPAQKPSFQYSSFSQAARDNSLSLIYNGWDFRKSALDGEEMGRQIANYVFNHHFRENDE</sequence>
<name>A0A1M5J0B0_9FLAO</name>
<evidence type="ECO:0000313" key="3">
    <source>
        <dbReference type="Proteomes" id="UP000184516"/>
    </source>
</evidence>
<dbReference type="SUPFAM" id="SSF48317">
    <property type="entry name" value="Acid phosphatase/Vanadium-dependent haloperoxidase"/>
    <property type="match status" value="1"/>
</dbReference>
<dbReference type="AlphaFoldDB" id="A0A1M5J0B0"/>
<dbReference type="Gene3D" id="1.10.606.20">
    <property type="match status" value="1"/>
</dbReference>
<feature type="signal peptide" evidence="1">
    <location>
        <begin position="1"/>
        <end position="22"/>
    </location>
</feature>
<dbReference type="InterPro" id="IPR052559">
    <property type="entry name" value="V-haloperoxidase"/>
</dbReference>
<keyword evidence="1" id="KW-0732">Signal</keyword>
<dbReference type="InterPro" id="IPR036938">
    <property type="entry name" value="PAP2/HPO_sf"/>
</dbReference>
<evidence type="ECO:0008006" key="4">
    <source>
        <dbReference type="Google" id="ProtNLM"/>
    </source>
</evidence>
<dbReference type="CDD" id="cd03398">
    <property type="entry name" value="PAP2_haloperoxidase"/>
    <property type="match status" value="1"/>
</dbReference>
<gene>
    <name evidence="2" type="ORF">SAMN05443549_103314</name>
</gene>
<dbReference type="Proteomes" id="UP000184516">
    <property type="component" value="Unassembled WGS sequence"/>
</dbReference>
<dbReference type="PANTHER" id="PTHR34599:SF1">
    <property type="entry name" value="PHOSPHATIDIC ACID PHOSPHATASE TYPE 2_HALOPEROXIDASE DOMAIN-CONTAINING PROTEIN"/>
    <property type="match status" value="1"/>
</dbReference>
<evidence type="ECO:0000256" key="1">
    <source>
        <dbReference type="SAM" id="SignalP"/>
    </source>
</evidence>
<organism evidence="2 3">
    <name type="scientific">Flavobacterium fluvii</name>
    <dbReference type="NCBI Taxonomy" id="468056"/>
    <lineage>
        <taxon>Bacteria</taxon>
        <taxon>Pseudomonadati</taxon>
        <taxon>Bacteroidota</taxon>
        <taxon>Flavobacteriia</taxon>
        <taxon>Flavobacteriales</taxon>
        <taxon>Flavobacteriaceae</taxon>
        <taxon>Flavobacterium</taxon>
    </lineage>
</organism>
<dbReference type="RefSeq" id="WP_073370040.1">
    <property type="nucleotide sequence ID" value="NZ_FQWB01000003.1"/>
</dbReference>
<proteinExistence type="predicted"/>
<dbReference type="EMBL" id="FQWB01000003">
    <property type="protein sequence ID" value="SHG33961.1"/>
    <property type="molecule type" value="Genomic_DNA"/>
</dbReference>
<dbReference type="PANTHER" id="PTHR34599">
    <property type="entry name" value="PEROXIDASE-RELATED"/>
    <property type="match status" value="1"/>
</dbReference>
<protein>
    <recommendedName>
        <fullName evidence="4">PAP2 superfamily protein</fullName>
    </recommendedName>
</protein>
<feature type="chain" id="PRO_5012883691" description="PAP2 superfamily protein" evidence="1">
    <location>
        <begin position="23"/>
        <end position="469"/>
    </location>
</feature>
<dbReference type="OrthoDB" id="7793240at2"/>
<accession>A0A1M5J0B0</accession>
<evidence type="ECO:0000313" key="2">
    <source>
        <dbReference type="EMBL" id="SHG33961.1"/>
    </source>
</evidence>
<dbReference type="PROSITE" id="PS51257">
    <property type="entry name" value="PROKAR_LIPOPROTEIN"/>
    <property type="match status" value="1"/>
</dbReference>
<reference evidence="3" key="1">
    <citation type="submission" date="2016-11" db="EMBL/GenBank/DDBJ databases">
        <authorList>
            <person name="Varghese N."/>
            <person name="Submissions S."/>
        </authorList>
    </citation>
    <scope>NUCLEOTIDE SEQUENCE [LARGE SCALE GENOMIC DNA]</scope>
    <source>
        <strain evidence="3">DSM 19978</strain>
    </source>
</reference>